<keyword evidence="2" id="KW-1185">Reference proteome</keyword>
<name>A0A2P2DXR2_9LEPT</name>
<gene>
    <name evidence="1" type="ORF">LPTSP4_09410</name>
</gene>
<dbReference type="Proteomes" id="UP000245133">
    <property type="component" value="Unassembled WGS sequence"/>
</dbReference>
<dbReference type="AlphaFoldDB" id="A0A2P2DXR2"/>
<comment type="caution">
    <text evidence="1">The sequence shown here is derived from an EMBL/GenBank/DDBJ whole genome shotgun (WGS) entry which is preliminary data.</text>
</comment>
<reference evidence="1 2" key="1">
    <citation type="submission" date="2018-02" db="EMBL/GenBank/DDBJ databases">
        <title>Novel Leptospira species isolated from soil and water in Japan.</title>
        <authorList>
            <person name="Nakao R."/>
            <person name="Masuzawa T."/>
        </authorList>
    </citation>
    <scope>NUCLEOTIDE SEQUENCE [LARGE SCALE GENOMIC DNA]</scope>
    <source>
        <strain evidence="1 2">YH101</strain>
    </source>
</reference>
<organism evidence="1 2">
    <name type="scientific">Leptospira ryugenii</name>
    <dbReference type="NCBI Taxonomy" id="1917863"/>
    <lineage>
        <taxon>Bacteria</taxon>
        <taxon>Pseudomonadati</taxon>
        <taxon>Spirochaetota</taxon>
        <taxon>Spirochaetia</taxon>
        <taxon>Leptospirales</taxon>
        <taxon>Leptospiraceae</taxon>
        <taxon>Leptospira</taxon>
    </lineage>
</organism>
<proteinExistence type="predicted"/>
<evidence type="ECO:0000313" key="2">
    <source>
        <dbReference type="Proteomes" id="UP000245133"/>
    </source>
</evidence>
<sequence>MEYTLYECNFGLTATEFLRKSRNYFYDERLKIPNLLPDQGIFKKFYERNADISPKIKEDSAVWVLAQYCSVKYLNNPNPTLGEEIIINPFGSNPTKGKSFWYWANHIIRGKIYSTDIDRILYLVKPNKDRLMLNCQVYSPISPNFNIKKKLLEKNRQISEIQYTINQTANTEILIFIDNSNITDLSAIFEGIYNFKKEYFLEIRSNTFVNVIVWVGSSFKLYRVSLN</sequence>
<dbReference type="EMBL" id="BFBB01000003">
    <property type="protein sequence ID" value="GBF49428.1"/>
    <property type="molecule type" value="Genomic_DNA"/>
</dbReference>
<accession>A0A2P2DXR2</accession>
<evidence type="ECO:0000313" key="1">
    <source>
        <dbReference type="EMBL" id="GBF49428.1"/>
    </source>
</evidence>
<protein>
    <submittedName>
        <fullName evidence="1">Uncharacterized protein</fullName>
    </submittedName>
</protein>